<proteinExistence type="inferred from homology"/>
<keyword evidence="3" id="KW-0732">Signal</keyword>
<reference evidence="5 6" key="1">
    <citation type="journal article" date="2024" name="Plant J.">
        <title>Genome sequences and population genomics reveal climatic adaptation and genomic divergence between two closely related sweetgum species.</title>
        <authorList>
            <person name="Xu W.Q."/>
            <person name="Ren C.Q."/>
            <person name="Zhang X.Y."/>
            <person name="Comes H.P."/>
            <person name="Liu X.H."/>
            <person name="Li Y.G."/>
            <person name="Kettle C.J."/>
            <person name="Jalonen R."/>
            <person name="Gaisberger H."/>
            <person name="Ma Y.Z."/>
            <person name="Qiu Y.X."/>
        </authorList>
    </citation>
    <scope>NUCLEOTIDE SEQUENCE [LARGE SCALE GENOMIC DNA]</scope>
    <source>
        <strain evidence="5">Hangzhou</strain>
    </source>
</reference>
<dbReference type="InterPro" id="IPR036378">
    <property type="entry name" value="FAS1_dom_sf"/>
</dbReference>
<dbReference type="SUPFAM" id="SSF82153">
    <property type="entry name" value="FAS1 domain"/>
    <property type="match status" value="1"/>
</dbReference>
<keyword evidence="6" id="KW-1185">Reference proteome</keyword>
<dbReference type="PANTHER" id="PTHR36069:SF1">
    <property type="entry name" value="EXPRESSED PROTEIN"/>
    <property type="match status" value="1"/>
</dbReference>
<feature type="compositionally biased region" description="Low complexity" evidence="2">
    <location>
        <begin position="192"/>
        <end position="203"/>
    </location>
</feature>
<feature type="chain" id="PRO_5042854633" description="FAS1 domain-containing protein" evidence="3">
    <location>
        <begin position="32"/>
        <end position="276"/>
    </location>
</feature>
<comment type="caution">
    <text evidence="5">The sequence shown here is derived from an EMBL/GenBank/DDBJ whole genome shotgun (WGS) entry which is preliminary data.</text>
</comment>
<name>A0AAP0NEN6_LIQFO</name>
<accession>A0AAP0NEN6</accession>
<dbReference type="SMART" id="SM00554">
    <property type="entry name" value="FAS1"/>
    <property type="match status" value="1"/>
</dbReference>
<evidence type="ECO:0000313" key="5">
    <source>
        <dbReference type="EMBL" id="KAK9271937.1"/>
    </source>
</evidence>
<sequence length="276" mass="30175">MINSNTHIKYMATHMVTLTLLLMALISISSAAPTDVIPSRSQDLLIAIEEMQTANYFTFVMLINMSPPDLFQGNVTLLMPNDRMLSKNMMAESAVADFLLRHSIPSPLLFENLQLVPTGSIIPSSKPDFMLKVSNNGRRSYFLNNVKIISPNICVAGSSIRCHGIDGVLLPEHNNTITNPLPNCPNSTSPLVGVAAPPASSVPSPLPPIGDLNPTPVMTAPPPTDPDDGPQKSGGSSRWLRYRSRSRVCNRKHDAVNSRVLCIVRYTMKMHVNDAY</sequence>
<dbReference type="EMBL" id="JBBPBK010000013">
    <property type="protein sequence ID" value="KAK9271937.1"/>
    <property type="molecule type" value="Genomic_DNA"/>
</dbReference>
<evidence type="ECO:0000256" key="3">
    <source>
        <dbReference type="SAM" id="SignalP"/>
    </source>
</evidence>
<evidence type="ECO:0000259" key="4">
    <source>
        <dbReference type="SMART" id="SM00554"/>
    </source>
</evidence>
<dbReference type="Pfam" id="PF02469">
    <property type="entry name" value="Fasciclin"/>
    <property type="match status" value="1"/>
</dbReference>
<protein>
    <recommendedName>
        <fullName evidence="4">FAS1 domain-containing protein</fullName>
    </recommendedName>
</protein>
<organism evidence="5 6">
    <name type="scientific">Liquidambar formosana</name>
    <name type="common">Formosan gum</name>
    <dbReference type="NCBI Taxonomy" id="63359"/>
    <lineage>
        <taxon>Eukaryota</taxon>
        <taxon>Viridiplantae</taxon>
        <taxon>Streptophyta</taxon>
        <taxon>Embryophyta</taxon>
        <taxon>Tracheophyta</taxon>
        <taxon>Spermatophyta</taxon>
        <taxon>Magnoliopsida</taxon>
        <taxon>eudicotyledons</taxon>
        <taxon>Gunneridae</taxon>
        <taxon>Pentapetalae</taxon>
        <taxon>Saxifragales</taxon>
        <taxon>Altingiaceae</taxon>
        <taxon>Liquidambar</taxon>
    </lineage>
</organism>
<gene>
    <name evidence="5" type="ORF">L1049_002304</name>
</gene>
<feature type="signal peptide" evidence="3">
    <location>
        <begin position="1"/>
        <end position="31"/>
    </location>
</feature>
<evidence type="ECO:0000256" key="2">
    <source>
        <dbReference type="SAM" id="MobiDB-lite"/>
    </source>
</evidence>
<feature type="region of interest" description="Disordered" evidence="2">
    <location>
        <begin position="192"/>
        <end position="240"/>
    </location>
</feature>
<dbReference type="Gene3D" id="2.30.180.10">
    <property type="entry name" value="FAS1 domain"/>
    <property type="match status" value="1"/>
</dbReference>
<dbReference type="InterPro" id="IPR053339">
    <property type="entry name" value="FAS1_domain_protein"/>
</dbReference>
<feature type="domain" description="FAS1" evidence="4">
    <location>
        <begin position="76"/>
        <end position="172"/>
    </location>
</feature>
<dbReference type="InterPro" id="IPR000782">
    <property type="entry name" value="FAS1_domain"/>
</dbReference>
<evidence type="ECO:0000313" key="6">
    <source>
        <dbReference type="Proteomes" id="UP001415857"/>
    </source>
</evidence>
<dbReference type="PANTHER" id="PTHR36069">
    <property type="entry name" value="EXPRESSED PROTEIN-RELATED"/>
    <property type="match status" value="1"/>
</dbReference>
<evidence type="ECO:0000256" key="1">
    <source>
        <dbReference type="ARBA" id="ARBA00007843"/>
    </source>
</evidence>
<dbReference type="AlphaFoldDB" id="A0AAP0NEN6"/>
<dbReference type="Proteomes" id="UP001415857">
    <property type="component" value="Unassembled WGS sequence"/>
</dbReference>
<comment type="similarity">
    <text evidence="1">Belongs to the fasciclin-like AGP family.</text>
</comment>